<proteinExistence type="predicted"/>
<gene>
    <name evidence="2" type="ORF">KK1_040900</name>
</gene>
<dbReference type="AlphaFoldDB" id="A0A151R5K3"/>
<evidence type="ECO:0000313" key="3">
    <source>
        <dbReference type="Proteomes" id="UP000075243"/>
    </source>
</evidence>
<dbReference type="STRING" id="3821.A0A151R5K3"/>
<dbReference type="EMBL" id="KQ484058">
    <property type="protein sequence ID" value="KYP37880.1"/>
    <property type="molecule type" value="Genomic_DNA"/>
</dbReference>
<protein>
    <submittedName>
        <fullName evidence="2">Ribonuclease H protein At1g65750 family</fullName>
    </submittedName>
</protein>
<feature type="domain" description="Reverse transcriptase zinc-binding" evidence="1">
    <location>
        <begin position="176"/>
        <end position="266"/>
    </location>
</feature>
<dbReference type="InterPro" id="IPR026960">
    <property type="entry name" value="RVT-Znf"/>
</dbReference>
<dbReference type="PANTHER" id="PTHR33116:SF78">
    <property type="entry name" value="OS12G0587133 PROTEIN"/>
    <property type="match status" value="1"/>
</dbReference>
<sequence length="372" mass="43854">MERYAQLLNCKLLKLHFIYLGLPIGANPRRKEIWNLVVEKIKRRLSNWKGKVLSMAGRVQLINSVLTSLPLYYLSFYKIPKGVSSEISRLQRQFLWGSNQGTKKMAWIKWEKVIVSKEKGGGWVEGEGNWRFRWSDQTVVSHIEMEQELGQVLRGWQPTINQTDWWFWRSKVDGVFLVKEAYKVIESESRPEEEGTLFKQIWSIKAPPKALIFLWRIVNRGIPSVDILKRRNLILDEQQSIRVLCNKVEEIVSYLFCTCQEVDNIWKSLLNWINCPSSLPQEVAHHFNFIPTPLSSNLQIQAWRTLWLATTRMVWKNRNKGRFKGEIFNLENTIREITCTSWKWMRLLNKQFTIPFAQWLCNPGQCLLSLVV</sequence>
<evidence type="ECO:0000313" key="2">
    <source>
        <dbReference type="EMBL" id="KYP37880.1"/>
    </source>
</evidence>
<organism evidence="2 3">
    <name type="scientific">Cajanus cajan</name>
    <name type="common">Pigeon pea</name>
    <name type="synonym">Cajanus indicus</name>
    <dbReference type="NCBI Taxonomy" id="3821"/>
    <lineage>
        <taxon>Eukaryota</taxon>
        <taxon>Viridiplantae</taxon>
        <taxon>Streptophyta</taxon>
        <taxon>Embryophyta</taxon>
        <taxon>Tracheophyta</taxon>
        <taxon>Spermatophyta</taxon>
        <taxon>Magnoliopsida</taxon>
        <taxon>eudicotyledons</taxon>
        <taxon>Gunneridae</taxon>
        <taxon>Pentapetalae</taxon>
        <taxon>rosids</taxon>
        <taxon>fabids</taxon>
        <taxon>Fabales</taxon>
        <taxon>Fabaceae</taxon>
        <taxon>Papilionoideae</taxon>
        <taxon>50 kb inversion clade</taxon>
        <taxon>NPAAA clade</taxon>
        <taxon>indigoferoid/millettioid clade</taxon>
        <taxon>Phaseoleae</taxon>
        <taxon>Cajanus</taxon>
    </lineage>
</organism>
<dbReference type="Proteomes" id="UP000075243">
    <property type="component" value="Unassembled WGS sequence"/>
</dbReference>
<evidence type="ECO:0000259" key="1">
    <source>
        <dbReference type="Pfam" id="PF13966"/>
    </source>
</evidence>
<keyword evidence="3" id="KW-1185">Reference proteome</keyword>
<accession>A0A151R5K3</accession>
<dbReference type="PANTHER" id="PTHR33116">
    <property type="entry name" value="REVERSE TRANSCRIPTASE ZINC-BINDING DOMAIN-CONTAINING PROTEIN-RELATED-RELATED"/>
    <property type="match status" value="1"/>
</dbReference>
<name>A0A151R5K3_CAJCA</name>
<reference evidence="2" key="1">
    <citation type="journal article" date="2012" name="Nat. Biotechnol.">
        <title>Draft genome sequence of pigeonpea (Cajanus cajan), an orphan legume crop of resource-poor farmers.</title>
        <authorList>
            <person name="Varshney R.K."/>
            <person name="Chen W."/>
            <person name="Li Y."/>
            <person name="Bharti A.K."/>
            <person name="Saxena R.K."/>
            <person name="Schlueter J.A."/>
            <person name="Donoghue M.T."/>
            <person name="Azam S."/>
            <person name="Fan G."/>
            <person name="Whaley A.M."/>
            <person name="Farmer A.D."/>
            <person name="Sheridan J."/>
            <person name="Iwata A."/>
            <person name="Tuteja R."/>
            <person name="Penmetsa R.V."/>
            <person name="Wu W."/>
            <person name="Upadhyaya H.D."/>
            <person name="Yang S.P."/>
            <person name="Shah T."/>
            <person name="Saxena K.B."/>
            <person name="Michael T."/>
            <person name="McCombie W.R."/>
            <person name="Yang B."/>
            <person name="Zhang G."/>
            <person name="Yang H."/>
            <person name="Wang J."/>
            <person name="Spillane C."/>
            <person name="Cook D.R."/>
            <person name="May G.D."/>
            <person name="Xu X."/>
            <person name="Jackson S.A."/>
        </authorList>
    </citation>
    <scope>NUCLEOTIDE SEQUENCE [LARGE SCALE GENOMIC DNA]</scope>
</reference>
<dbReference type="Pfam" id="PF13966">
    <property type="entry name" value="zf-RVT"/>
    <property type="match status" value="1"/>
</dbReference>
<dbReference type="Gramene" id="C.cajan_41815.t">
    <property type="protein sequence ID" value="C.cajan_41815.t"/>
    <property type="gene ID" value="C.cajan_41815"/>
</dbReference>